<accession>A0A848KJK3</accession>
<feature type="domain" description="IrrE N-terminal-like" evidence="1">
    <location>
        <begin position="67"/>
        <end position="172"/>
    </location>
</feature>
<dbReference type="Proteomes" id="UP000535543">
    <property type="component" value="Unassembled WGS sequence"/>
</dbReference>
<dbReference type="Pfam" id="PF06114">
    <property type="entry name" value="Peptidase_M78"/>
    <property type="match status" value="1"/>
</dbReference>
<keyword evidence="3" id="KW-1185">Reference proteome</keyword>
<dbReference type="RefSeq" id="WP_169592807.1">
    <property type="nucleotide sequence ID" value="NZ_VCQU01000011.1"/>
</dbReference>
<dbReference type="Gene3D" id="1.10.10.2910">
    <property type="match status" value="1"/>
</dbReference>
<comment type="caution">
    <text evidence="2">The sequence shown here is derived from an EMBL/GenBank/DDBJ whole genome shotgun (WGS) entry which is preliminary data.</text>
</comment>
<protein>
    <submittedName>
        <fullName evidence="2">ImmA/IrrE family metallo-endopeptidase</fullName>
    </submittedName>
</protein>
<evidence type="ECO:0000259" key="1">
    <source>
        <dbReference type="Pfam" id="PF06114"/>
    </source>
</evidence>
<evidence type="ECO:0000313" key="3">
    <source>
        <dbReference type="Proteomes" id="UP000535543"/>
    </source>
</evidence>
<organism evidence="2 3">
    <name type="scientific">Antrihabitans stalactiti</name>
    <dbReference type="NCBI Taxonomy" id="2584121"/>
    <lineage>
        <taxon>Bacteria</taxon>
        <taxon>Bacillati</taxon>
        <taxon>Actinomycetota</taxon>
        <taxon>Actinomycetes</taxon>
        <taxon>Mycobacteriales</taxon>
        <taxon>Nocardiaceae</taxon>
        <taxon>Antrihabitans</taxon>
    </lineage>
</organism>
<gene>
    <name evidence="2" type="ORF">FGL95_25765</name>
</gene>
<dbReference type="InterPro" id="IPR010359">
    <property type="entry name" value="IrrE_HExxH"/>
</dbReference>
<evidence type="ECO:0000313" key="2">
    <source>
        <dbReference type="EMBL" id="NMN98449.1"/>
    </source>
</evidence>
<dbReference type="EMBL" id="VCQU01000011">
    <property type="protein sequence ID" value="NMN98449.1"/>
    <property type="molecule type" value="Genomic_DNA"/>
</dbReference>
<proteinExistence type="predicted"/>
<dbReference type="PANTHER" id="PTHR43236:SF2">
    <property type="entry name" value="BLL0069 PROTEIN"/>
    <property type="match status" value="1"/>
</dbReference>
<dbReference type="InterPro" id="IPR052345">
    <property type="entry name" value="Rad_response_metalloprotease"/>
</dbReference>
<reference evidence="2 3" key="1">
    <citation type="submission" date="2019-05" db="EMBL/GenBank/DDBJ databases">
        <authorList>
            <person name="Lee S.D."/>
        </authorList>
    </citation>
    <scope>NUCLEOTIDE SEQUENCE [LARGE SCALE GENOMIC DNA]</scope>
    <source>
        <strain evidence="2 3">YC2-7</strain>
    </source>
</reference>
<reference evidence="2 3" key="2">
    <citation type="submission" date="2020-06" db="EMBL/GenBank/DDBJ databases">
        <title>Antribacter stalactiti gen. nov., sp. nov., a new member of the family Nacardiaceae isolated from a cave.</title>
        <authorList>
            <person name="Kim I.S."/>
        </authorList>
    </citation>
    <scope>NUCLEOTIDE SEQUENCE [LARGE SCALE GENOMIC DNA]</scope>
    <source>
        <strain evidence="2 3">YC2-7</strain>
    </source>
</reference>
<dbReference type="AlphaFoldDB" id="A0A848KJK3"/>
<dbReference type="PANTHER" id="PTHR43236">
    <property type="entry name" value="ANTITOXIN HIGA1"/>
    <property type="match status" value="1"/>
</dbReference>
<sequence>MTPQKQLTLTEVRRILPRRALTYDEAITVAEHQANRLAQALGADQRSIQEAALTSLTRMEIVRSSFESDDHHSGSSSYQAGRWIVQLDASESAARQRFTLAHELKHIIDAGSGRAYRQLTDQQIERVCDHFAGCLLMSKRAVYRLWGDGLRTPEALASACRVSLTAMKVRLTIMGLPINSGPRQRFSCRRAYRTGALSDSLRTSESAVHGEIAQGVPA</sequence>
<name>A0A848KJK3_9NOCA</name>